<organism evidence="1 2">
    <name type="scientific">Racocetra fulgida</name>
    <dbReference type="NCBI Taxonomy" id="60492"/>
    <lineage>
        <taxon>Eukaryota</taxon>
        <taxon>Fungi</taxon>
        <taxon>Fungi incertae sedis</taxon>
        <taxon>Mucoromycota</taxon>
        <taxon>Glomeromycotina</taxon>
        <taxon>Glomeromycetes</taxon>
        <taxon>Diversisporales</taxon>
        <taxon>Gigasporaceae</taxon>
        <taxon>Racocetra</taxon>
    </lineage>
</organism>
<dbReference type="Proteomes" id="UP000789396">
    <property type="component" value="Unassembled WGS sequence"/>
</dbReference>
<proteinExistence type="predicted"/>
<sequence>TKEHNPIFVGTFIDLELNDVIVTLYHEFDQQNAEYIEEVRRLHVRFEYQHLPNPQNLLNEHSNLRIMKRQPPPDDSDDDDIPMMVTPIIAGDGRCFRPDLNYYLLPWNSEVVRNNIGKMTGMGRLEREIDFAILKIPNNLDFRLHREPLNLNPLPSTANDNKDIGGPVFSYHMNIIDGDLRTSRSGLSSILTGGIGHFAFMTQLDKIRDEAKIYVVSSTGIH</sequence>
<dbReference type="EMBL" id="CAJVPZ010015754">
    <property type="protein sequence ID" value="CAG8668576.1"/>
    <property type="molecule type" value="Genomic_DNA"/>
</dbReference>
<reference evidence="1" key="1">
    <citation type="submission" date="2021-06" db="EMBL/GenBank/DDBJ databases">
        <authorList>
            <person name="Kallberg Y."/>
            <person name="Tangrot J."/>
            <person name="Rosling A."/>
        </authorList>
    </citation>
    <scope>NUCLEOTIDE SEQUENCE</scope>
    <source>
        <strain evidence="1">IN212</strain>
    </source>
</reference>
<name>A0A9N9E9H5_9GLOM</name>
<accession>A0A9N9E9H5</accession>
<comment type="caution">
    <text evidence="1">The sequence shown here is derived from an EMBL/GenBank/DDBJ whole genome shotgun (WGS) entry which is preliminary data.</text>
</comment>
<dbReference type="AlphaFoldDB" id="A0A9N9E9H5"/>
<evidence type="ECO:0000313" key="1">
    <source>
        <dbReference type="EMBL" id="CAG8668576.1"/>
    </source>
</evidence>
<keyword evidence="2" id="KW-1185">Reference proteome</keyword>
<gene>
    <name evidence="1" type="ORF">RFULGI_LOCUS9132</name>
</gene>
<evidence type="ECO:0000313" key="2">
    <source>
        <dbReference type="Proteomes" id="UP000789396"/>
    </source>
</evidence>
<feature type="non-terminal residue" evidence="1">
    <location>
        <position position="222"/>
    </location>
</feature>
<dbReference type="OrthoDB" id="2426014at2759"/>
<protein>
    <submittedName>
        <fullName evidence="1">7527_t:CDS:1</fullName>
    </submittedName>
</protein>